<accession>A0AAU9I992</accession>
<keyword evidence="1" id="KW-1133">Transmembrane helix</keyword>
<feature type="transmembrane region" description="Helical" evidence="1">
    <location>
        <begin position="58"/>
        <end position="80"/>
    </location>
</feature>
<dbReference type="Proteomes" id="UP001162131">
    <property type="component" value="Unassembled WGS sequence"/>
</dbReference>
<proteinExistence type="predicted"/>
<gene>
    <name evidence="2" type="ORF">BSTOLATCC_MIC92</name>
</gene>
<evidence type="ECO:0000256" key="1">
    <source>
        <dbReference type="SAM" id="Phobius"/>
    </source>
</evidence>
<protein>
    <submittedName>
        <fullName evidence="2">Uncharacterized protein</fullName>
    </submittedName>
</protein>
<dbReference type="EMBL" id="CAJZBQ010000001">
    <property type="protein sequence ID" value="CAG9309877.1"/>
    <property type="molecule type" value="Genomic_DNA"/>
</dbReference>
<reference evidence="2" key="1">
    <citation type="submission" date="2021-09" db="EMBL/GenBank/DDBJ databases">
        <authorList>
            <consortium name="AG Swart"/>
            <person name="Singh M."/>
            <person name="Singh A."/>
            <person name="Seah K."/>
            <person name="Emmerich C."/>
        </authorList>
    </citation>
    <scope>NUCLEOTIDE SEQUENCE</scope>
    <source>
        <strain evidence="2">ATCC30299</strain>
    </source>
</reference>
<evidence type="ECO:0000313" key="2">
    <source>
        <dbReference type="EMBL" id="CAG9309877.1"/>
    </source>
</evidence>
<name>A0AAU9I992_9CILI</name>
<organism evidence="2 3">
    <name type="scientific">Blepharisma stoltei</name>
    <dbReference type="NCBI Taxonomy" id="1481888"/>
    <lineage>
        <taxon>Eukaryota</taxon>
        <taxon>Sar</taxon>
        <taxon>Alveolata</taxon>
        <taxon>Ciliophora</taxon>
        <taxon>Postciliodesmatophora</taxon>
        <taxon>Heterotrichea</taxon>
        <taxon>Heterotrichida</taxon>
        <taxon>Blepharismidae</taxon>
        <taxon>Blepharisma</taxon>
    </lineage>
</organism>
<evidence type="ECO:0000313" key="3">
    <source>
        <dbReference type="Proteomes" id="UP001162131"/>
    </source>
</evidence>
<keyword evidence="3" id="KW-1185">Reference proteome</keyword>
<comment type="caution">
    <text evidence="2">The sequence shown here is derived from an EMBL/GenBank/DDBJ whole genome shotgun (WGS) entry which is preliminary data.</text>
</comment>
<sequence>MLDNPKKGHIVTKDGEEFYSIFCKEPEKEELKNVFDPRLTMADVLSVWYQKRFKMKKAVLNILMSIVLKLHLVSILNMILICQHQLTRPVEEMKMLQMVKEKKVRIARNQVGIRTERSIMLINSNKDFTNWILFFRIFSKIIKPQLISIFL</sequence>
<keyword evidence="1" id="KW-0472">Membrane</keyword>
<keyword evidence="1" id="KW-0812">Transmembrane</keyword>
<dbReference type="AlphaFoldDB" id="A0AAU9I992"/>